<dbReference type="AlphaFoldDB" id="A0A1Q2HVL1"/>
<dbReference type="KEGG" id="cgv:CGLAU_04575"/>
<sequence length="37" mass="3856">MGVDANVKILENFATRVAPALGCQPNREGPVTGYPIG</sequence>
<proteinExistence type="predicted"/>
<dbReference type="Proteomes" id="UP000217209">
    <property type="component" value="Chromosome"/>
</dbReference>
<protein>
    <submittedName>
        <fullName evidence="1">Uncharacterized protein</fullName>
    </submittedName>
</protein>
<dbReference type="EMBL" id="CP019688">
    <property type="protein sequence ID" value="AQQ14889.1"/>
    <property type="molecule type" value="Genomic_DNA"/>
</dbReference>
<dbReference type="OrthoDB" id="7903015at2"/>
<name>A0A1Q2HVL1_9CORY</name>
<gene>
    <name evidence="1" type="ORF">CGLAU_04575</name>
</gene>
<reference evidence="1 2" key="1">
    <citation type="submission" date="2016-12" db="EMBL/GenBank/DDBJ databases">
        <authorList>
            <person name="Song W.-J."/>
            <person name="Kurnit D.M."/>
        </authorList>
    </citation>
    <scope>NUCLEOTIDE SEQUENCE [LARGE SCALE GENOMIC DNA]</scope>
    <source>
        <strain evidence="1 2">DSM 30827</strain>
    </source>
</reference>
<dbReference type="RefSeq" id="WP_095659658.1">
    <property type="nucleotide sequence ID" value="NZ_BAAAKB010000006.1"/>
</dbReference>
<organism evidence="1 2">
    <name type="scientific">Corynebacterium glaucum</name>
    <dbReference type="NCBI Taxonomy" id="187491"/>
    <lineage>
        <taxon>Bacteria</taxon>
        <taxon>Bacillati</taxon>
        <taxon>Actinomycetota</taxon>
        <taxon>Actinomycetes</taxon>
        <taxon>Mycobacteriales</taxon>
        <taxon>Corynebacteriaceae</taxon>
        <taxon>Corynebacterium</taxon>
    </lineage>
</organism>
<keyword evidence="2" id="KW-1185">Reference proteome</keyword>
<evidence type="ECO:0000313" key="2">
    <source>
        <dbReference type="Proteomes" id="UP000217209"/>
    </source>
</evidence>
<evidence type="ECO:0000313" key="1">
    <source>
        <dbReference type="EMBL" id="AQQ14889.1"/>
    </source>
</evidence>
<accession>A0A1Q2HVL1</accession>